<gene>
    <name evidence="1" type="ORF">CEXT_698521</name>
</gene>
<evidence type="ECO:0000313" key="2">
    <source>
        <dbReference type="Proteomes" id="UP001054945"/>
    </source>
</evidence>
<dbReference type="Proteomes" id="UP001054945">
    <property type="component" value="Unassembled WGS sequence"/>
</dbReference>
<proteinExistence type="predicted"/>
<organism evidence="1 2">
    <name type="scientific">Caerostris extrusa</name>
    <name type="common">Bark spider</name>
    <name type="synonym">Caerostris bankana</name>
    <dbReference type="NCBI Taxonomy" id="172846"/>
    <lineage>
        <taxon>Eukaryota</taxon>
        <taxon>Metazoa</taxon>
        <taxon>Ecdysozoa</taxon>
        <taxon>Arthropoda</taxon>
        <taxon>Chelicerata</taxon>
        <taxon>Arachnida</taxon>
        <taxon>Araneae</taxon>
        <taxon>Araneomorphae</taxon>
        <taxon>Entelegynae</taxon>
        <taxon>Araneoidea</taxon>
        <taxon>Araneidae</taxon>
        <taxon>Caerostris</taxon>
    </lineage>
</organism>
<dbReference type="EMBL" id="BPLR01008987">
    <property type="protein sequence ID" value="GIY28819.1"/>
    <property type="molecule type" value="Genomic_DNA"/>
</dbReference>
<accession>A0AAV4S489</accession>
<protein>
    <submittedName>
        <fullName evidence="1">Uncharacterized protein</fullName>
    </submittedName>
</protein>
<evidence type="ECO:0000313" key="1">
    <source>
        <dbReference type="EMBL" id="GIY28819.1"/>
    </source>
</evidence>
<comment type="caution">
    <text evidence="1">The sequence shown here is derived from an EMBL/GenBank/DDBJ whole genome shotgun (WGS) entry which is preliminary data.</text>
</comment>
<name>A0AAV4S489_CAEEX</name>
<keyword evidence="2" id="KW-1185">Reference proteome</keyword>
<reference evidence="1 2" key="1">
    <citation type="submission" date="2021-06" db="EMBL/GenBank/DDBJ databases">
        <title>Caerostris extrusa draft genome.</title>
        <authorList>
            <person name="Kono N."/>
            <person name="Arakawa K."/>
        </authorList>
    </citation>
    <scope>NUCLEOTIDE SEQUENCE [LARGE SCALE GENOMIC DNA]</scope>
</reference>
<dbReference type="AlphaFoldDB" id="A0AAV4S489"/>
<sequence>MNTGELKVVKVKRRIFHNSVTKLIRRTDEELDKDNKNYDISHDNLTVLLEHKETLEGLDESIECLINDDDELQK</sequence>